<evidence type="ECO:0000256" key="1">
    <source>
        <dbReference type="SAM" id="MobiDB-lite"/>
    </source>
</evidence>
<keyword evidence="3" id="KW-1185">Reference proteome</keyword>
<name>A0A8K0JMD7_9TREE</name>
<dbReference type="EMBL" id="JABELV010000060">
    <property type="protein sequence ID" value="KAG7544289.1"/>
    <property type="molecule type" value="Genomic_DNA"/>
</dbReference>
<sequence>MSQFDIYKETFRRITSEADIIEFLQDPMENEFLASKRCSICEENDLRCTFVCLLYYKGLRVCCNREQCFGQAYTCRNGEIEQAWLRPITAAKPCDGCHLTGETCKLRFSNGSHWRDQCIPCVRQRIDCRWTVHPKPASLVLFFCASAAVHPIYRLIKPKRLYYVAPLGPGNGMPQVLAAQSYSDTSGAGEQDQPDPTDPMFSAAATHEDEYSFDPITRFSSVLQAGDCSRNSDDFDEDWLTKVLKEANSLASHPGQGASAISKPPSEFGDDGL</sequence>
<reference evidence="2" key="1">
    <citation type="submission" date="2020-04" db="EMBL/GenBank/DDBJ databases">
        <title>Analysis of mating type loci in Filobasidium floriforme.</title>
        <authorList>
            <person name="Nowrousian M."/>
        </authorList>
    </citation>
    <scope>NUCLEOTIDE SEQUENCE</scope>
    <source>
        <strain evidence="2">CBS 6242</strain>
    </source>
</reference>
<protein>
    <submittedName>
        <fullName evidence="2">Uncharacterized protein</fullName>
    </submittedName>
</protein>
<organism evidence="2 3">
    <name type="scientific">Filobasidium floriforme</name>
    <dbReference type="NCBI Taxonomy" id="5210"/>
    <lineage>
        <taxon>Eukaryota</taxon>
        <taxon>Fungi</taxon>
        <taxon>Dikarya</taxon>
        <taxon>Basidiomycota</taxon>
        <taxon>Agaricomycotina</taxon>
        <taxon>Tremellomycetes</taxon>
        <taxon>Filobasidiales</taxon>
        <taxon>Filobasidiaceae</taxon>
        <taxon>Filobasidium</taxon>
    </lineage>
</organism>
<evidence type="ECO:0000313" key="3">
    <source>
        <dbReference type="Proteomes" id="UP000812966"/>
    </source>
</evidence>
<feature type="region of interest" description="Disordered" evidence="1">
    <location>
        <begin position="250"/>
        <end position="273"/>
    </location>
</feature>
<comment type="caution">
    <text evidence="2">The sequence shown here is derived from an EMBL/GenBank/DDBJ whole genome shotgun (WGS) entry which is preliminary data.</text>
</comment>
<dbReference type="Proteomes" id="UP000812966">
    <property type="component" value="Unassembled WGS sequence"/>
</dbReference>
<accession>A0A8K0JMD7</accession>
<dbReference type="AlphaFoldDB" id="A0A8K0JMD7"/>
<evidence type="ECO:0000313" key="2">
    <source>
        <dbReference type="EMBL" id="KAG7544289.1"/>
    </source>
</evidence>
<gene>
    <name evidence="2" type="ORF">FFLO_03328</name>
</gene>
<proteinExistence type="predicted"/>
<feature type="region of interest" description="Disordered" evidence="1">
    <location>
        <begin position="182"/>
        <end position="202"/>
    </location>
</feature>